<dbReference type="GO" id="GO:0007165">
    <property type="term" value="P:signal transduction"/>
    <property type="evidence" value="ECO:0007669"/>
    <property type="project" value="InterPro"/>
</dbReference>
<dbReference type="GO" id="GO:0005096">
    <property type="term" value="F:GTPase activator activity"/>
    <property type="evidence" value="ECO:0007669"/>
    <property type="project" value="UniProtKB-KW"/>
</dbReference>
<dbReference type="RefSeq" id="XP_014912021.1">
    <property type="nucleotide sequence ID" value="XM_015056535.1"/>
</dbReference>
<dbReference type="Proteomes" id="UP000261500">
    <property type="component" value="Unplaced"/>
</dbReference>
<keyword evidence="6" id="KW-1185">Reference proteome</keyword>
<dbReference type="GeneTree" id="ENSGT00940000162174"/>
<feature type="region of interest" description="Disordered" evidence="3">
    <location>
        <begin position="26"/>
        <end position="90"/>
    </location>
</feature>
<evidence type="ECO:0000256" key="1">
    <source>
        <dbReference type="ARBA" id="ARBA00022468"/>
    </source>
</evidence>
<evidence type="ECO:0000256" key="3">
    <source>
        <dbReference type="SAM" id="MobiDB-lite"/>
    </source>
</evidence>
<dbReference type="GO" id="GO:0005737">
    <property type="term" value="C:cytoplasm"/>
    <property type="evidence" value="ECO:0007669"/>
    <property type="project" value="TreeGrafter"/>
</dbReference>
<feature type="compositionally biased region" description="Basic and acidic residues" evidence="3">
    <location>
        <begin position="114"/>
        <end position="124"/>
    </location>
</feature>
<dbReference type="OrthoDB" id="27680at2759"/>
<evidence type="ECO:0000259" key="4">
    <source>
        <dbReference type="PROSITE" id="PS50238"/>
    </source>
</evidence>
<dbReference type="InterPro" id="IPR057323">
    <property type="entry name" value="RHG40/28/18_ubiquitin"/>
</dbReference>
<dbReference type="Ensembl" id="ENSPLAT00000023318.1">
    <property type="protein sequence ID" value="ENSPLAP00000028892.1"/>
    <property type="gene ID" value="ENSPLAG00000018646.1"/>
</dbReference>
<keyword evidence="1" id="KW-0343">GTPase activation</keyword>
<sequence>MGGREKVELSRMEPKMHFSHLRLNNFKLRLDHNPTCEKKRMKKTSSKKKARDPSPTEMSVEPWASPQDQAAAEHARSKNSPPAQEQEQPDKLCLESFWSEVETIRQGCGEADLDPTRRDSRQSEEGEQEEQWLADAGLSTLISEDSEDVDKAVLLSTLTRTQAEAVQRRLDSYTLSRRKKNKLPPRDVRDIFSSPITQALLPESQNSKDLPQKSMASVAKMPFSAVSPEHQRAAPKEEFLITDIAYCEQAVIFIKQANFPLNNIPYRKEDGTLPRVICPKCRLGVTRIQDLSHADMKKVRQLALIDMTALCDLLELEVKRHKTGKRKIAESTLFGVPLSTLLETDQKIRPNTSIPLFLHTLLSFLEKKGVDSEGILRVPGSQSRIKLLQQNLEANFYRSRFNWDEVSPNDAAALLKKFIRELPDPLLTAEYLNTFSAVRDITELRQKLHMLNLLILLLPEPNRSTLKALLEFLSKVVSREKKNRMNLWAVATIMAPNLFLHKAVPSRLTDGAEKGQAEKAADVMRLLIRYQDLLWTVPNFLMSQVRRLNENSNRRYQFKNLLRKIQPDSREKPEKNSEPRRTIKIQVGDLVNGTMEFQLNINCRTSDLLAQFYRQFLRSPENGKGKMRRNGSVGYPDCALYEVGGNIGEHCLDTETHLLDLYNSNPGGEWVIKTKPNGGRGQ</sequence>
<evidence type="ECO:0000313" key="6">
    <source>
        <dbReference type="Proteomes" id="UP000261500"/>
    </source>
</evidence>
<dbReference type="GO" id="GO:0030833">
    <property type="term" value="P:regulation of actin filament polymerization"/>
    <property type="evidence" value="ECO:0007669"/>
    <property type="project" value="TreeGrafter"/>
</dbReference>
<dbReference type="STRING" id="48699.ENSPLAP00000028892"/>
<dbReference type="PANTHER" id="PTHR14963">
    <property type="entry name" value="RHO GTPASE ACTIVATING PROTEIN 18,19-RELATED"/>
    <property type="match status" value="1"/>
</dbReference>
<feature type="region of interest" description="Disordered" evidence="3">
    <location>
        <begin position="106"/>
        <end position="131"/>
    </location>
</feature>
<feature type="compositionally biased region" description="Basic and acidic residues" evidence="3">
    <location>
        <begin position="28"/>
        <end position="38"/>
    </location>
</feature>
<dbReference type="GO" id="GO:0051056">
    <property type="term" value="P:regulation of small GTPase mediated signal transduction"/>
    <property type="evidence" value="ECO:0007669"/>
    <property type="project" value="TreeGrafter"/>
</dbReference>
<dbReference type="AlphaFoldDB" id="A0A3B3VVI4"/>
<dbReference type="PROSITE" id="PS50238">
    <property type="entry name" value="RHOGAP"/>
    <property type="match status" value="1"/>
</dbReference>
<dbReference type="Pfam" id="PF25442">
    <property type="entry name" value="Ubiquitin_RHG40_C"/>
    <property type="match status" value="1"/>
</dbReference>
<proteinExistence type="predicted"/>
<name>A0A3B3VVI4_9TELE</name>
<dbReference type="Gene3D" id="1.10.555.10">
    <property type="entry name" value="Rho GTPase activation protein"/>
    <property type="match status" value="1"/>
</dbReference>
<evidence type="ECO:0000256" key="2">
    <source>
        <dbReference type="ARBA" id="ARBA00055252"/>
    </source>
</evidence>
<dbReference type="Pfam" id="PF00620">
    <property type="entry name" value="RhoGAP"/>
    <property type="match status" value="1"/>
</dbReference>
<dbReference type="GeneID" id="106962249"/>
<reference evidence="5" key="2">
    <citation type="submission" date="2025-09" db="UniProtKB">
        <authorList>
            <consortium name="Ensembl"/>
        </authorList>
    </citation>
    <scope>IDENTIFICATION</scope>
</reference>
<dbReference type="PANTHER" id="PTHR14963:SF4">
    <property type="entry name" value="RHO GTPASE-ACTIVATING PROTEIN 40"/>
    <property type="match status" value="1"/>
</dbReference>
<dbReference type="SUPFAM" id="SSF48350">
    <property type="entry name" value="GTPase activation domain, GAP"/>
    <property type="match status" value="1"/>
</dbReference>
<dbReference type="SMART" id="SM00324">
    <property type="entry name" value="RhoGAP"/>
    <property type="match status" value="1"/>
</dbReference>
<comment type="function">
    <text evidence="2">GTPase activator for the Rho-type GTPases by converting them to an inactive GDP-bound state.</text>
</comment>
<protein>
    <submittedName>
        <fullName evidence="5">Rho GTPase activating protein 40</fullName>
    </submittedName>
</protein>
<organism evidence="5 6">
    <name type="scientific">Poecilia latipinna</name>
    <name type="common">sailfin molly</name>
    <dbReference type="NCBI Taxonomy" id="48699"/>
    <lineage>
        <taxon>Eukaryota</taxon>
        <taxon>Metazoa</taxon>
        <taxon>Chordata</taxon>
        <taxon>Craniata</taxon>
        <taxon>Vertebrata</taxon>
        <taxon>Euteleostomi</taxon>
        <taxon>Actinopterygii</taxon>
        <taxon>Neopterygii</taxon>
        <taxon>Teleostei</taxon>
        <taxon>Neoteleostei</taxon>
        <taxon>Acanthomorphata</taxon>
        <taxon>Ovalentaria</taxon>
        <taxon>Atherinomorphae</taxon>
        <taxon>Cyprinodontiformes</taxon>
        <taxon>Poeciliidae</taxon>
        <taxon>Poeciliinae</taxon>
        <taxon>Poecilia</taxon>
    </lineage>
</organism>
<feature type="domain" description="Rho-GAP" evidence="4">
    <location>
        <begin position="336"/>
        <end position="535"/>
    </location>
</feature>
<accession>A0A3B3VVI4</accession>
<feature type="compositionally biased region" description="Basic residues" evidence="3">
    <location>
        <begin position="39"/>
        <end position="50"/>
    </location>
</feature>
<dbReference type="FunFam" id="1.10.555.10:FF:000018">
    <property type="entry name" value="Rho GTPase activating protein 28"/>
    <property type="match status" value="1"/>
</dbReference>
<dbReference type="InterPro" id="IPR008936">
    <property type="entry name" value="Rho_GTPase_activation_prot"/>
</dbReference>
<evidence type="ECO:0000313" key="5">
    <source>
        <dbReference type="Ensembl" id="ENSPLAP00000028892.1"/>
    </source>
</evidence>
<dbReference type="InterPro" id="IPR000198">
    <property type="entry name" value="RhoGAP_dom"/>
</dbReference>
<reference evidence="5" key="1">
    <citation type="submission" date="2025-08" db="UniProtKB">
        <authorList>
            <consortium name="Ensembl"/>
        </authorList>
    </citation>
    <scope>IDENTIFICATION</scope>
</reference>
<dbReference type="KEGG" id="plai:106962249"/>